<dbReference type="Gene3D" id="3.10.180.10">
    <property type="entry name" value="2,3-Dihydroxybiphenyl 1,2-Dioxygenase, domain 1"/>
    <property type="match status" value="1"/>
</dbReference>
<dbReference type="SUPFAM" id="SSF54593">
    <property type="entry name" value="Glyoxalase/Bleomycin resistance protein/Dihydroxybiphenyl dioxygenase"/>
    <property type="match status" value="1"/>
</dbReference>
<dbReference type="EMBL" id="BAAARV010000074">
    <property type="protein sequence ID" value="GAA2373382.1"/>
    <property type="molecule type" value="Genomic_DNA"/>
</dbReference>
<dbReference type="PROSITE" id="PS51819">
    <property type="entry name" value="VOC"/>
    <property type="match status" value="1"/>
</dbReference>
<dbReference type="PANTHER" id="PTHR35908:SF1">
    <property type="entry name" value="CONSERVED PROTEIN"/>
    <property type="match status" value="1"/>
</dbReference>
<dbReference type="InterPro" id="IPR041581">
    <property type="entry name" value="Glyoxalase_6"/>
</dbReference>
<dbReference type="InterPro" id="IPR037523">
    <property type="entry name" value="VOC_core"/>
</dbReference>
<organism evidence="2 3">
    <name type="scientific">Dactylosporangium salmoneum</name>
    <dbReference type="NCBI Taxonomy" id="53361"/>
    <lineage>
        <taxon>Bacteria</taxon>
        <taxon>Bacillati</taxon>
        <taxon>Actinomycetota</taxon>
        <taxon>Actinomycetes</taxon>
        <taxon>Micromonosporales</taxon>
        <taxon>Micromonosporaceae</taxon>
        <taxon>Dactylosporangium</taxon>
    </lineage>
</organism>
<dbReference type="Proteomes" id="UP001501444">
    <property type="component" value="Unassembled WGS sequence"/>
</dbReference>
<dbReference type="PANTHER" id="PTHR35908">
    <property type="entry name" value="HYPOTHETICAL FUSION PROTEIN"/>
    <property type="match status" value="1"/>
</dbReference>
<accession>A0ABN3H9N5</accession>
<keyword evidence="3" id="KW-1185">Reference proteome</keyword>
<gene>
    <name evidence="2" type="ORF">GCM10010170_076050</name>
</gene>
<evidence type="ECO:0000313" key="3">
    <source>
        <dbReference type="Proteomes" id="UP001501444"/>
    </source>
</evidence>
<evidence type="ECO:0000259" key="1">
    <source>
        <dbReference type="PROSITE" id="PS51819"/>
    </source>
</evidence>
<dbReference type="InterPro" id="IPR029068">
    <property type="entry name" value="Glyas_Bleomycin-R_OHBP_Dase"/>
</dbReference>
<evidence type="ECO:0000313" key="2">
    <source>
        <dbReference type="EMBL" id="GAA2373382.1"/>
    </source>
</evidence>
<sequence>MTVVARVGSVTLDCADPQALASFYQAVTGADREYDGDEAVALAPVQPGGINLCFQRVAHYQPPRWPGQAAPQQFHLDLYAADPTAAEARMIELGATRAQHQPGGDRWTVLLDPAGHPFCLAADPQPPA</sequence>
<name>A0ABN3H9N5_9ACTN</name>
<comment type="caution">
    <text evidence="2">The sequence shown here is derived from an EMBL/GenBank/DDBJ whole genome shotgun (WGS) entry which is preliminary data.</text>
</comment>
<feature type="domain" description="VOC" evidence="1">
    <location>
        <begin position="6"/>
        <end position="123"/>
    </location>
</feature>
<protein>
    <submittedName>
        <fullName evidence="2">VOC family protein</fullName>
    </submittedName>
</protein>
<proteinExistence type="predicted"/>
<dbReference type="RefSeq" id="WP_344617468.1">
    <property type="nucleotide sequence ID" value="NZ_BAAARV010000074.1"/>
</dbReference>
<reference evidence="2 3" key="1">
    <citation type="journal article" date="2019" name="Int. J. Syst. Evol. Microbiol.">
        <title>The Global Catalogue of Microorganisms (GCM) 10K type strain sequencing project: providing services to taxonomists for standard genome sequencing and annotation.</title>
        <authorList>
            <consortium name="The Broad Institute Genomics Platform"/>
            <consortium name="The Broad Institute Genome Sequencing Center for Infectious Disease"/>
            <person name="Wu L."/>
            <person name="Ma J."/>
        </authorList>
    </citation>
    <scope>NUCLEOTIDE SEQUENCE [LARGE SCALE GENOMIC DNA]</scope>
    <source>
        <strain evidence="2 3">JCM 3272</strain>
    </source>
</reference>
<dbReference type="Pfam" id="PF18029">
    <property type="entry name" value="Glyoxalase_6"/>
    <property type="match status" value="1"/>
</dbReference>
<dbReference type="CDD" id="cd06587">
    <property type="entry name" value="VOC"/>
    <property type="match status" value="1"/>
</dbReference>